<dbReference type="EMBL" id="UAUU01000011">
    <property type="protein sequence ID" value="SPZ94457.1"/>
    <property type="molecule type" value="Genomic_DNA"/>
</dbReference>
<dbReference type="AlphaFoldDB" id="A0A2X2JJL3"/>
<dbReference type="InterPro" id="IPR013094">
    <property type="entry name" value="AB_hydrolase_3"/>
</dbReference>
<name>A0A2X2JJL3_SPHMU</name>
<dbReference type="InterPro" id="IPR029058">
    <property type="entry name" value="AB_hydrolase_fold"/>
</dbReference>
<dbReference type="Proteomes" id="UP000251241">
    <property type="component" value="Unassembled WGS sequence"/>
</dbReference>
<dbReference type="SUPFAM" id="SSF53474">
    <property type="entry name" value="alpha/beta-Hydrolases"/>
    <property type="match status" value="1"/>
</dbReference>
<dbReference type="Pfam" id="PF07859">
    <property type="entry name" value="Abhydrolase_3"/>
    <property type="match status" value="1"/>
</dbReference>
<organism evidence="2 3">
    <name type="scientific">Sphingobacterium multivorum</name>
    <dbReference type="NCBI Taxonomy" id="28454"/>
    <lineage>
        <taxon>Bacteria</taxon>
        <taxon>Pseudomonadati</taxon>
        <taxon>Bacteroidota</taxon>
        <taxon>Sphingobacteriia</taxon>
        <taxon>Sphingobacteriales</taxon>
        <taxon>Sphingobacteriaceae</taxon>
        <taxon>Sphingobacterium</taxon>
    </lineage>
</organism>
<sequence length="88" mass="10178">MDQQNPIAIPLLIEYFKNTPPTLILLTEHDRLRDEGKQLAENMKTSEIPVKITHYKEIANGFLHMGAVLRETREAFRDIAAFTKENLK</sequence>
<evidence type="ECO:0000313" key="2">
    <source>
        <dbReference type="EMBL" id="SPZ94457.1"/>
    </source>
</evidence>
<evidence type="ECO:0000259" key="1">
    <source>
        <dbReference type="Pfam" id="PF07859"/>
    </source>
</evidence>
<gene>
    <name evidence="2" type="ORF">NCTC11343_05314</name>
</gene>
<feature type="domain" description="Alpha/beta hydrolase fold-3" evidence="1">
    <location>
        <begin position="2"/>
        <end position="63"/>
    </location>
</feature>
<dbReference type="Gene3D" id="3.40.50.1820">
    <property type="entry name" value="alpha/beta hydrolase"/>
    <property type="match status" value="1"/>
</dbReference>
<accession>A0A2X2JJL3</accession>
<evidence type="ECO:0000313" key="3">
    <source>
        <dbReference type="Proteomes" id="UP000251241"/>
    </source>
</evidence>
<reference evidence="2 3" key="1">
    <citation type="submission" date="2018-06" db="EMBL/GenBank/DDBJ databases">
        <authorList>
            <consortium name="Pathogen Informatics"/>
            <person name="Doyle S."/>
        </authorList>
    </citation>
    <scope>NUCLEOTIDE SEQUENCE [LARGE SCALE GENOMIC DNA]</scope>
    <source>
        <strain evidence="2 3">NCTC11343</strain>
    </source>
</reference>
<protein>
    <submittedName>
        <fullName evidence="2">Acetyl esterase</fullName>
    </submittedName>
</protein>
<proteinExistence type="predicted"/>
<dbReference type="GO" id="GO:0016787">
    <property type="term" value="F:hydrolase activity"/>
    <property type="evidence" value="ECO:0007669"/>
    <property type="project" value="InterPro"/>
</dbReference>